<evidence type="ECO:0000259" key="4">
    <source>
        <dbReference type="PROSITE" id="PS50932"/>
    </source>
</evidence>
<dbReference type="CDD" id="cd01392">
    <property type="entry name" value="HTH_LacI"/>
    <property type="match status" value="1"/>
</dbReference>
<evidence type="ECO:0000313" key="6">
    <source>
        <dbReference type="Proteomes" id="UP001602245"/>
    </source>
</evidence>
<reference evidence="5 6" key="1">
    <citation type="submission" date="2024-10" db="EMBL/GenBank/DDBJ databases">
        <title>The Natural Products Discovery Center: Release of the First 8490 Sequenced Strains for Exploring Actinobacteria Biosynthetic Diversity.</title>
        <authorList>
            <person name="Kalkreuter E."/>
            <person name="Kautsar S.A."/>
            <person name="Yang D."/>
            <person name="Bader C.D."/>
            <person name="Teijaro C.N."/>
            <person name="Fluegel L."/>
            <person name="Davis C.M."/>
            <person name="Simpson J.R."/>
            <person name="Lauterbach L."/>
            <person name="Steele A.D."/>
            <person name="Gui C."/>
            <person name="Meng S."/>
            <person name="Li G."/>
            <person name="Viehrig K."/>
            <person name="Ye F."/>
            <person name="Su P."/>
            <person name="Kiefer A.F."/>
            <person name="Nichols A."/>
            <person name="Cepeda A.J."/>
            <person name="Yan W."/>
            <person name="Fan B."/>
            <person name="Jiang Y."/>
            <person name="Adhikari A."/>
            <person name="Zheng C.-J."/>
            <person name="Schuster L."/>
            <person name="Cowan T.M."/>
            <person name="Smanski M.J."/>
            <person name="Chevrette M.G."/>
            <person name="De Carvalho L.P.S."/>
            <person name="Shen B."/>
        </authorList>
    </citation>
    <scope>NUCLEOTIDE SEQUENCE [LARGE SCALE GENOMIC DNA]</scope>
    <source>
        <strain evidence="5 6">NPDC000087</strain>
    </source>
</reference>
<evidence type="ECO:0000256" key="3">
    <source>
        <dbReference type="ARBA" id="ARBA00023163"/>
    </source>
</evidence>
<dbReference type="InterPro" id="IPR028082">
    <property type="entry name" value="Peripla_BP_I"/>
</dbReference>
<keyword evidence="2 5" id="KW-0238">DNA-binding</keyword>
<keyword evidence="3" id="KW-0804">Transcription</keyword>
<evidence type="ECO:0000313" key="5">
    <source>
        <dbReference type="EMBL" id="MFF5289910.1"/>
    </source>
</evidence>
<dbReference type="EMBL" id="JBIAZU010000002">
    <property type="protein sequence ID" value="MFF5289910.1"/>
    <property type="molecule type" value="Genomic_DNA"/>
</dbReference>
<protein>
    <submittedName>
        <fullName evidence="5">LacI family DNA-binding transcriptional regulator</fullName>
    </submittedName>
</protein>
<dbReference type="RefSeq" id="WP_020511554.1">
    <property type="nucleotide sequence ID" value="NZ_JBIAZU010000002.1"/>
</dbReference>
<dbReference type="PROSITE" id="PS50932">
    <property type="entry name" value="HTH_LACI_2"/>
    <property type="match status" value="1"/>
</dbReference>
<accession>A0ABW6W9C4</accession>
<keyword evidence="6" id="KW-1185">Reference proteome</keyword>
<sequence>MTTPTLRDVAQLAGVHPATASRALNPQTRPLVNAETARKVLRAAESLGYQPNPIARSLKTARSSTVGVVIPDLTNPLFPPIVRGIEDVLTTAGYNAWIVNTDNDAGREEALVESLRSRQVEGLIVATARREHPLLVRLHDQGVRMVLVNRKVDGLELPSVAADDDAGVALSVAHLVALGHSRIAHLAGPQGTSTGVNRARAFRHAMIDHGLPDDPALTVECGYWSESEGALALRKLLDTGAEFTAVVAGNDLIALGCYDVFAERGIECPLQISVVGFNEMPFLDKMRPPLTTVAIPHYEIGGEAARLLLDTIEEPERHPRSVLMAPSLVVRASTARPAR</sequence>
<evidence type="ECO:0000256" key="2">
    <source>
        <dbReference type="ARBA" id="ARBA00023125"/>
    </source>
</evidence>
<dbReference type="InterPro" id="IPR000843">
    <property type="entry name" value="HTH_LacI"/>
</dbReference>
<dbReference type="Gene3D" id="3.40.50.2300">
    <property type="match status" value="2"/>
</dbReference>
<dbReference type="PANTHER" id="PTHR30146:SF109">
    <property type="entry name" value="HTH-TYPE TRANSCRIPTIONAL REGULATOR GALS"/>
    <property type="match status" value="1"/>
</dbReference>
<dbReference type="Proteomes" id="UP001602245">
    <property type="component" value="Unassembled WGS sequence"/>
</dbReference>
<feature type="domain" description="HTH lacI-type" evidence="4">
    <location>
        <begin position="4"/>
        <end position="60"/>
    </location>
</feature>
<dbReference type="Gene3D" id="1.10.260.40">
    <property type="entry name" value="lambda repressor-like DNA-binding domains"/>
    <property type="match status" value="1"/>
</dbReference>
<dbReference type="SUPFAM" id="SSF47413">
    <property type="entry name" value="lambda repressor-like DNA-binding domains"/>
    <property type="match status" value="1"/>
</dbReference>
<keyword evidence="1" id="KW-0805">Transcription regulation</keyword>
<dbReference type="CDD" id="cd06267">
    <property type="entry name" value="PBP1_LacI_sugar_binding-like"/>
    <property type="match status" value="1"/>
</dbReference>
<dbReference type="InterPro" id="IPR010982">
    <property type="entry name" value="Lambda_DNA-bd_dom_sf"/>
</dbReference>
<evidence type="ECO:0000256" key="1">
    <source>
        <dbReference type="ARBA" id="ARBA00023015"/>
    </source>
</evidence>
<dbReference type="InterPro" id="IPR001761">
    <property type="entry name" value="Peripla_BP/Lac1_sug-bd_dom"/>
</dbReference>
<dbReference type="Pfam" id="PF00356">
    <property type="entry name" value="LacI"/>
    <property type="match status" value="1"/>
</dbReference>
<name>A0ABW6W9C4_9ACTN</name>
<gene>
    <name evidence="5" type="ORF">ACFY35_10740</name>
</gene>
<proteinExistence type="predicted"/>
<dbReference type="PANTHER" id="PTHR30146">
    <property type="entry name" value="LACI-RELATED TRANSCRIPTIONAL REPRESSOR"/>
    <property type="match status" value="1"/>
</dbReference>
<dbReference type="SMART" id="SM00354">
    <property type="entry name" value="HTH_LACI"/>
    <property type="match status" value="1"/>
</dbReference>
<organism evidence="5 6">
    <name type="scientific">Paractinoplanes globisporus</name>
    <dbReference type="NCBI Taxonomy" id="113565"/>
    <lineage>
        <taxon>Bacteria</taxon>
        <taxon>Bacillati</taxon>
        <taxon>Actinomycetota</taxon>
        <taxon>Actinomycetes</taxon>
        <taxon>Micromonosporales</taxon>
        <taxon>Micromonosporaceae</taxon>
        <taxon>Paractinoplanes</taxon>
    </lineage>
</organism>
<dbReference type="Pfam" id="PF00532">
    <property type="entry name" value="Peripla_BP_1"/>
    <property type="match status" value="1"/>
</dbReference>
<dbReference type="GO" id="GO:0003677">
    <property type="term" value="F:DNA binding"/>
    <property type="evidence" value="ECO:0007669"/>
    <property type="project" value="UniProtKB-KW"/>
</dbReference>
<dbReference type="SUPFAM" id="SSF53822">
    <property type="entry name" value="Periplasmic binding protein-like I"/>
    <property type="match status" value="1"/>
</dbReference>
<comment type="caution">
    <text evidence="5">The sequence shown here is derived from an EMBL/GenBank/DDBJ whole genome shotgun (WGS) entry which is preliminary data.</text>
</comment>